<dbReference type="OrthoDB" id="5644489at2"/>
<dbReference type="NCBIfam" id="TIGR02049">
    <property type="entry name" value="gshA_ferroox"/>
    <property type="match status" value="1"/>
</dbReference>
<dbReference type="SUPFAM" id="SSF56059">
    <property type="entry name" value="Glutathione synthetase ATP-binding domain-like"/>
    <property type="match status" value="1"/>
</dbReference>
<keyword evidence="1" id="KW-0436">Ligase</keyword>
<dbReference type="EMBL" id="SRIO01000003">
    <property type="protein sequence ID" value="TFZ83624.1"/>
    <property type="molecule type" value="Genomic_DNA"/>
</dbReference>
<dbReference type="InterPro" id="IPR011718">
    <property type="entry name" value="GshA"/>
</dbReference>
<evidence type="ECO:0000313" key="1">
    <source>
        <dbReference type="EMBL" id="TFZ83624.1"/>
    </source>
</evidence>
<gene>
    <name evidence="1" type="primary">gshA</name>
    <name evidence="1" type="ORF">E4680_03765</name>
</gene>
<evidence type="ECO:0000313" key="2">
    <source>
        <dbReference type="Proteomes" id="UP000297890"/>
    </source>
</evidence>
<sequence>MAFVEPTDLPHLDRVPHDQVRQLEAALLAQQSTIEYWFRRQWRHTRPPLYASVDLRNAGFKLTPVDTNLFPAGFNNLAPGCHALCVQAMRQAIERNCPTASRVLIIPESHTRNPYYLDSLGTLASLVSQAGFEVRIGSLRPDLNAPEPLGTTIAPHLQLEPLTRNGARLGVRNFDPCLILLNNDLSGGMPPILDGLEQNVLPPTALGWTHRSKQHHFALYAEVADEFAAQLGLDPWLITPDSRYCGQVDFQKREGLDCLTANGQALFDHIRARYAERDIDHPPFLIVKADAGTYGMGVMSIRSIEELTQINRKTRSKMSSAKEGLPISRVLLQEGIPTAETWGVEAAVAEPVVYMIDATVVGGFYRVHAQRGPTENLNAPGMEFHPLPFCEPCICPDLNREPDAGPNRFYTYGVIARLALLAAAREMAEIKA</sequence>
<dbReference type="GO" id="GO:0004357">
    <property type="term" value="F:glutamate-cysteine ligase activity"/>
    <property type="evidence" value="ECO:0007669"/>
    <property type="project" value="UniProtKB-EC"/>
</dbReference>
<comment type="caution">
    <text evidence="1">The sequence shown here is derived from an EMBL/GenBank/DDBJ whole genome shotgun (WGS) entry which is preliminary data.</text>
</comment>
<reference evidence="1 2" key="1">
    <citation type="journal article" date="2019" name="ISME J.">
        <title>Candidatus Macondimonas diazotrophica, a novel gammaproteobacterial genus dominating crude-oil-contaminated coastal sediments.</title>
        <authorList>
            <person name="Karthikeyan S."/>
            <person name="Konstantinidis K."/>
        </authorList>
    </citation>
    <scope>NUCLEOTIDE SEQUENCE [LARGE SCALE GENOMIC DNA]</scope>
    <source>
        <strain evidence="1 2">KTK01</strain>
    </source>
</reference>
<dbReference type="EC" id="6.3.2.2" evidence="1"/>
<dbReference type="AlphaFoldDB" id="A0A4Z0FCY7"/>
<accession>A0A4Z0FCY7</accession>
<dbReference type="Pfam" id="PF08886">
    <property type="entry name" value="GshA"/>
    <property type="match status" value="1"/>
</dbReference>
<dbReference type="Proteomes" id="UP000297890">
    <property type="component" value="Unassembled WGS sequence"/>
</dbReference>
<keyword evidence="2" id="KW-1185">Reference proteome</keyword>
<organism evidence="1 2">
    <name type="scientific">Candidatus Macondimonas diazotrophica</name>
    <dbReference type="NCBI Taxonomy" id="2305248"/>
    <lineage>
        <taxon>Bacteria</taxon>
        <taxon>Pseudomonadati</taxon>
        <taxon>Pseudomonadota</taxon>
        <taxon>Gammaproteobacteria</taxon>
        <taxon>Chromatiales</taxon>
        <taxon>Ectothiorhodospiraceae</taxon>
        <taxon>Candidatus Macondimonas</taxon>
    </lineage>
</organism>
<proteinExistence type="predicted"/>
<dbReference type="Gene3D" id="3.40.50.11280">
    <property type="entry name" value="Glutamate-cysteine ligase, N-terminal domain"/>
    <property type="match status" value="1"/>
</dbReference>
<dbReference type="RefSeq" id="WP_135281041.1">
    <property type="nucleotide sequence ID" value="NZ_SRIO01000003.1"/>
</dbReference>
<name>A0A4Z0FCY7_9GAMM</name>
<dbReference type="InterPro" id="IPR042520">
    <property type="entry name" value="GshA_N"/>
</dbReference>
<protein>
    <submittedName>
        <fullName evidence="1">Glutamate--cysteine ligase</fullName>
        <ecNumber evidence="1">6.3.2.2</ecNumber>
    </submittedName>
</protein>